<evidence type="ECO:0000256" key="4">
    <source>
        <dbReference type="ARBA" id="ARBA00023139"/>
    </source>
</evidence>
<evidence type="ECO:0000256" key="5">
    <source>
        <dbReference type="ARBA" id="ARBA00023288"/>
    </source>
</evidence>
<keyword evidence="4" id="KW-0564">Palmitate</keyword>
<feature type="signal peptide" evidence="8">
    <location>
        <begin position="1"/>
        <end position="31"/>
    </location>
</feature>
<accession>A0A923E0R7</accession>
<dbReference type="EMBL" id="JACHMK010000001">
    <property type="protein sequence ID" value="MBB6333806.1"/>
    <property type="molecule type" value="Genomic_DNA"/>
</dbReference>
<dbReference type="PROSITE" id="PS51257">
    <property type="entry name" value="PROKAR_LIPOPROTEIN"/>
    <property type="match status" value="1"/>
</dbReference>
<protein>
    <recommendedName>
        <fullName evidence="6">Lipoprotein</fullName>
    </recommendedName>
</protein>
<dbReference type="Pfam" id="PF03180">
    <property type="entry name" value="Lipoprotein_9"/>
    <property type="match status" value="1"/>
</dbReference>
<dbReference type="CDD" id="cd13597">
    <property type="entry name" value="PBP2_lipoprotein_Tp32"/>
    <property type="match status" value="1"/>
</dbReference>
<evidence type="ECO:0000256" key="2">
    <source>
        <dbReference type="ARBA" id="ARBA00022729"/>
    </source>
</evidence>
<dbReference type="GO" id="GO:0016020">
    <property type="term" value="C:membrane"/>
    <property type="evidence" value="ECO:0007669"/>
    <property type="project" value="UniProtKB-SubCell"/>
</dbReference>
<dbReference type="PIRSF" id="PIRSF002854">
    <property type="entry name" value="MetQ"/>
    <property type="match status" value="1"/>
</dbReference>
<evidence type="ECO:0000256" key="7">
    <source>
        <dbReference type="PIRSR" id="PIRSR002854-1"/>
    </source>
</evidence>
<comment type="similarity">
    <text evidence="6">Belongs to the nlpA lipoprotein family.</text>
</comment>
<keyword evidence="3" id="KW-0472">Membrane</keyword>
<comment type="caution">
    <text evidence="9">The sequence shown here is derived from an EMBL/GenBank/DDBJ whole genome shotgun (WGS) entry which is preliminary data.</text>
</comment>
<proteinExistence type="inferred from homology"/>
<sequence>MRSIRTIVAASAAAILSLGLAACGSSSNSGADSATSSDASSSALVDLKVGASPSPHAKILQYIQDNLAADAGLNLEVVEYTDYILPNTALNDGDLDANFFQTVPYLDAQEAENGFDFTPGKGVHLEPLAVYSNKIKSLDELPAGAKVGIISDVTNQARALKLLADNGLVELPSDGQEANVNNVKILKDFTFTEVEGPQLVRSLDDVDIAVINGNFAQEGGLSQAKDALVVESPENNPAVNVLVWPTKTEKGEAIAKLEELLHSDEVKKFIEDTWADGSVIPAF</sequence>
<name>A0A923E0R7_9ACTO</name>
<feature type="chain" id="PRO_5037414144" description="Lipoprotein" evidence="8">
    <location>
        <begin position="32"/>
        <end position="283"/>
    </location>
</feature>
<dbReference type="SUPFAM" id="SSF53850">
    <property type="entry name" value="Periplasmic binding protein-like II"/>
    <property type="match status" value="1"/>
</dbReference>
<organism evidence="9 10">
    <name type="scientific">Schaalia hyovaginalis</name>
    <dbReference type="NCBI Taxonomy" id="29316"/>
    <lineage>
        <taxon>Bacteria</taxon>
        <taxon>Bacillati</taxon>
        <taxon>Actinomycetota</taxon>
        <taxon>Actinomycetes</taxon>
        <taxon>Actinomycetales</taxon>
        <taxon>Actinomycetaceae</taxon>
        <taxon>Schaalia</taxon>
    </lineage>
</organism>
<dbReference type="InterPro" id="IPR004872">
    <property type="entry name" value="Lipoprotein_NlpA"/>
</dbReference>
<dbReference type="RefSeq" id="WP_184451475.1">
    <property type="nucleotide sequence ID" value="NZ_JACHMK010000001.1"/>
</dbReference>
<reference evidence="9" key="1">
    <citation type="submission" date="2020-08" db="EMBL/GenBank/DDBJ databases">
        <title>Sequencing the genomes of 1000 actinobacteria strains.</title>
        <authorList>
            <person name="Klenk H.-P."/>
        </authorList>
    </citation>
    <scope>NUCLEOTIDE SEQUENCE</scope>
    <source>
        <strain evidence="9">DSM 10695</strain>
    </source>
</reference>
<dbReference type="PANTHER" id="PTHR30429">
    <property type="entry name" value="D-METHIONINE-BINDING LIPOPROTEIN METQ"/>
    <property type="match status" value="1"/>
</dbReference>
<comment type="subcellular location">
    <subcellularLocation>
        <location evidence="1">Membrane</location>
        <topology evidence="1">Lipid-anchor</topology>
    </subcellularLocation>
</comment>
<evidence type="ECO:0000313" key="9">
    <source>
        <dbReference type="EMBL" id="MBB6333806.1"/>
    </source>
</evidence>
<gene>
    <name evidence="9" type="ORF">HD592_000371</name>
</gene>
<feature type="lipid moiety-binding region" description="S-diacylglycerol cysteine" evidence="7">
    <location>
        <position position="23"/>
    </location>
</feature>
<dbReference type="Proteomes" id="UP000617426">
    <property type="component" value="Unassembled WGS sequence"/>
</dbReference>
<keyword evidence="10" id="KW-1185">Reference proteome</keyword>
<keyword evidence="5 6" id="KW-0449">Lipoprotein</keyword>
<dbReference type="Gene3D" id="3.40.190.10">
    <property type="entry name" value="Periplasmic binding protein-like II"/>
    <property type="match status" value="2"/>
</dbReference>
<evidence type="ECO:0000256" key="1">
    <source>
        <dbReference type="ARBA" id="ARBA00004635"/>
    </source>
</evidence>
<evidence type="ECO:0000256" key="8">
    <source>
        <dbReference type="SAM" id="SignalP"/>
    </source>
</evidence>
<keyword evidence="2 8" id="KW-0732">Signal</keyword>
<dbReference type="PANTHER" id="PTHR30429:SF0">
    <property type="entry name" value="METHIONINE-BINDING LIPOPROTEIN METQ"/>
    <property type="match status" value="1"/>
</dbReference>
<evidence type="ECO:0000256" key="3">
    <source>
        <dbReference type="ARBA" id="ARBA00023136"/>
    </source>
</evidence>
<evidence type="ECO:0000313" key="10">
    <source>
        <dbReference type="Proteomes" id="UP000617426"/>
    </source>
</evidence>
<dbReference type="AlphaFoldDB" id="A0A923E0R7"/>
<evidence type="ECO:0000256" key="6">
    <source>
        <dbReference type="PIRNR" id="PIRNR002854"/>
    </source>
</evidence>